<organism evidence="5 6">
    <name type="scientific">Stygiolobus caldivivus</name>
    <dbReference type="NCBI Taxonomy" id="2824673"/>
    <lineage>
        <taxon>Archaea</taxon>
        <taxon>Thermoproteota</taxon>
        <taxon>Thermoprotei</taxon>
        <taxon>Sulfolobales</taxon>
        <taxon>Sulfolobaceae</taxon>
        <taxon>Stygiolobus</taxon>
    </lineage>
</organism>
<feature type="compositionally biased region" description="Basic and acidic residues" evidence="3">
    <location>
        <begin position="195"/>
        <end position="204"/>
    </location>
</feature>
<accession>A0A8D5ZJC2</accession>
<protein>
    <submittedName>
        <fullName evidence="5">NADH dehydrogenase subunit B</fullName>
    </submittedName>
</protein>
<dbReference type="Pfam" id="PF01058">
    <property type="entry name" value="Oxidored_q6"/>
    <property type="match status" value="1"/>
</dbReference>
<dbReference type="GO" id="GO:0051539">
    <property type="term" value="F:4 iron, 4 sulfur cluster binding"/>
    <property type="evidence" value="ECO:0007669"/>
    <property type="project" value="UniProtKB-KW"/>
</dbReference>
<reference evidence="5 6" key="1">
    <citation type="submission" date="2021-04" db="EMBL/GenBank/DDBJ databases">
        <title>Complete genome sequence of Stygiolobus sp. KN-1.</title>
        <authorList>
            <person name="Nakamura K."/>
            <person name="Sakai H."/>
            <person name="Kurosawa N."/>
        </authorList>
    </citation>
    <scope>NUCLEOTIDE SEQUENCE [LARGE SCALE GENOMIC DNA]</scope>
    <source>
        <strain evidence="5 6">KN-1</strain>
    </source>
</reference>
<dbReference type="EMBL" id="AP024597">
    <property type="protein sequence ID" value="BCU71429.1"/>
    <property type="molecule type" value="Genomic_DNA"/>
</dbReference>
<dbReference type="NCBIfam" id="TIGR01957">
    <property type="entry name" value="nuoB_fam"/>
    <property type="match status" value="1"/>
</dbReference>
<dbReference type="GO" id="GO:0048038">
    <property type="term" value="F:quinone binding"/>
    <property type="evidence" value="ECO:0007669"/>
    <property type="project" value="InterPro"/>
</dbReference>
<dbReference type="InterPro" id="IPR006138">
    <property type="entry name" value="NADH_UQ_OxRdtase_20Kd_su"/>
</dbReference>
<keyword evidence="2" id="KW-0479">Metal-binding</keyword>
<dbReference type="Gene3D" id="3.40.50.12280">
    <property type="match status" value="1"/>
</dbReference>
<dbReference type="GO" id="GO:0009060">
    <property type="term" value="P:aerobic respiration"/>
    <property type="evidence" value="ECO:0007669"/>
    <property type="project" value="TreeGrafter"/>
</dbReference>
<dbReference type="Proteomes" id="UP000825123">
    <property type="component" value="Chromosome"/>
</dbReference>
<dbReference type="GO" id="GO:0015990">
    <property type="term" value="P:electron transport coupled proton transport"/>
    <property type="evidence" value="ECO:0007669"/>
    <property type="project" value="TreeGrafter"/>
</dbReference>
<evidence type="ECO:0000256" key="2">
    <source>
        <dbReference type="RuleBase" id="RU004464"/>
    </source>
</evidence>
<keyword evidence="2" id="KW-0411">Iron-sulfur</keyword>
<dbReference type="AlphaFoldDB" id="A0A8D5ZJC2"/>
<keyword evidence="2" id="KW-0520">NAD</keyword>
<dbReference type="SUPFAM" id="SSF56770">
    <property type="entry name" value="HydA/Nqo6-like"/>
    <property type="match status" value="1"/>
</dbReference>
<comment type="similarity">
    <text evidence="1 2">Belongs to the complex I 20 kDa subunit family.</text>
</comment>
<gene>
    <name evidence="5" type="ORF">KN1_27260</name>
</gene>
<keyword evidence="2" id="KW-0408">Iron</keyword>
<evidence type="ECO:0000313" key="6">
    <source>
        <dbReference type="Proteomes" id="UP000825123"/>
    </source>
</evidence>
<dbReference type="GO" id="GO:0008137">
    <property type="term" value="F:NADH dehydrogenase (ubiquinone) activity"/>
    <property type="evidence" value="ECO:0007669"/>
    <property type="project" value="InterPro"/>
</dbReference>
<feature type="region of interest" description="Disordered" evidence="3">
    <location>
        <begin position="169"/>
        <end position="204"/>
    </location>
</feature>
<evidence type="ECO:0000256" key="3">
    <source>
        <dbReference type="SAM" id="MobiDB-lite"/>
    </source>
</evidence>
<sequence>MSDQLLLTGNVQEAAKKAVQWLINRRPIKELRDWGLAFSLWPPHLTTSCCGTEFGAFAAGRFDSERFGVLPFSSARQTNLLVIEGTLTRKMARAAKIVYDQMPEPKFVIAMGACSLEGGIFWNSYNTVLPSEIGIPVDIYAPGCPTRPEALARAIIQLQKRIREGDKRVQNGKKIVRTETKKSTDESLPLGQGAKKNEEKPIVQ</sequence>
<dbReference type="PANTHER" id="PTHR11995">
    <property type="entry name" value="NADH DEHYDROGENASE"/>
    <property type="match status" value="1"/>
</dbReference>
<evidence type="ECO:0000256" key="1">
    <source>
        <dbReference type="ARBA" id="ARBA00009173"/>
    </source>
</evidence>
<feature type="compositionally biased region" description="Basic and acidic residues" evidence="3">
    <location>
        <begin position="176"/>
        <end position="185"/>
    </location>
</feature>
<keyword evidence="2" id="KW-0004">4Fe-4S</keyword>
<name>A0A8D5ZJC2_9CREN</name>
<dbReference type="NCBIfam" id="NF005012">
    <property type="entry name" value="PRK06411.1"/>
    <property type="match status" value="1"/>
</dbReference>
<keyword evidence="6" id="KW-1185">Reference proteome</keyword>
<dbReference type="PANTHER" id="PTHR11995:SF14">
    <property type="entry name" value="NADH DEHYDROGENASE [UBIQUINONE] IRON-SULFUR PROTEIN 7, MITOCHONDRIAL"/>
    <property type="match status" value="1"/>
</dbReference>
<evidence type="ECO:0000313" key="5">
    <source>
        <dbReference type="EMBL" id="BCU71429.1"/>
    </source>
</evidence>
<dbReference type="GO" id="GO:0046872">
    <property type="term" value="F:metal ion binding"/>
    <property type="evidence" value="ECO:0007669"/>
    <property type="project" value="UniProtKB-KW"/>
</dbReference>
<dbReference type="InterPro" id="IPR006137">
    <property type="entry name" value="NADH_UbQ_OxRdtase-like_20kDa"/>
</dbReference>
<proteinExistence type="inferred from homology"/>
<dbReference type="KEGG" id="csty:KN1_27260"/>
<feature type="domain" description="NADH:ubiquinone oxidoreductase-like 20kDa subunit" evidence="4">
    <location>
        <begin position="49"/>
        <end position="158"/>
    </location>
</feature>
<evidence type="ECO:0000259" key="4">
    <source>
        <dbReference type="Pfam" id="PF01058"/>
    </source>
</evidence>
<dbReference type="GO" id="GO:0045271">
    <property type="term" value="C:respiratory chain complex I"/>
    <property type="evidence" value="ECO:0007669"/>
    <property type="project" value="TreeGrafter"/>
</dbReference>